<feature type="compositionally biased region" description="Basic residues" evidence="1">
    <location>
        <begin position="152"/>
        <end position="161"/>
    </location>
</feature>
<organism evidence="3 4">
    <name type="scientific">Sesamum alatum</name>
    <dbReference type="NCBI Taxonomy" id="300844"/>
    <lineage>
        <taxon>Eukaryota</taxon>
        <taxon>Viridiplantae</taxon>
        <taxon>Streptophyta</taxon>
        <taxon>Embryophyta</taxon>
        <taxon>Tracheophyta</taxon>
        <taxon>Spermatophyta</taxon>
        <taxon>Magnoliopsida</taxon>
        <taxon>eudicotyledons</taxon>
        <taxon>Gunneridae</taxon>
        <taxon>Pentapetalae</taxon>
        <taxon>asterids</taxon>
        <taxon>lamiids</taxon>
        <taxon>Lamiales</taxon>
        <taxon>Pedaliaceae</taxon>
        <taxon>Sesamum</taxon>
    </lineage>
</organism>
<feature type="chain" id="PRO_5041904960" evidence="2">
    <location>
        <begin position="22"/>
        <end position="202"/>
    </location>
</feature>
<feature type="compositionally biased region" description="Basic residues" evidence="1">
    <location>
        <begin position="118"/>
        <end position="131"/>
    </location>
</feature>
<feature type="region of interest" description="Disordered" evidence="1">
    <location>
        <begin position="84"/>
        <end position="170"/>
    </location>
</feature>
<reference evidence="3" key="2">
    <citation type="journal article" date="2024" name="Plant">
        <title>Genomic evolution and insights into agronomic trait innovations of Sesamum species.</title>
        <authorList>
            <person name="Miao H."/>
            <person name="Wang L."/>
            <person name="Qu L."/>
            <person name="Liu H."/>
            <person name="Sun Y."/>
            <person name="Le M."/>
            <person name="Wang Q."/>
            <person name="Wei S."/>
            <person name="Zheng Y."/>
            <person name="Lin W."/>
            <person name="Duan Y."/>
            <person name="Cao H."/>
            <person name="Xiong S."/>
            <person name="Wang X."/>
            <person name="Wei L."/>
            <person name="Li C."/>
            <person name="Ma Q."/>
            <person name="Ju M."/>
            <person name="Zhao R."/>
            <person name="Li G."/>
            <person name="Mu C."/>
            <person name="Tian Q."/>
            <person name="Mei H."/>
            <person name="Zhang T."/>
            <person name="Gao T."/>
            <person name="Zhang H."/>
        </authorList>
    </citation>
    <scope>NUCLEOTIDE SEQUENCE</scope>
    <source>
        <strain evidence="3">3651</strain>
    </source>
</reference>
<sequence>MEWLRSLTSIFLTWVQIPVDATSSPWLRLDLASRHQTQAQPRVLERAQGKCLELEALPPEVAQLEAWTARLEAAGTAARGCLEPARAPEAASSRTRARGTPARGTAARGCLELEARPSLRHSGSRHGRPRLPRAGAVSSRPARGCLEEYNKSSRHQGHTKKGAQALSPWNPPTAIKTTSVYITWNFITNDMLSHLLHGSPHD</sequence>
<evidence type="ECO:0000313" key="4">
    <source>
        <dbReference type="Proteomes" id="UP001293254"/>
    </source>
</evidence>
<name>A0AAE1XT49_9LAMI</name>
<accession>A0AAE1XT49</accession>
<feature type="signal peptide" evidence="2">
    <location>
        <begin position="1"/>
        <end position="21"/>
    </location>
</feature>
<protein>
    <submittedName>
        <fullName evidence="3">Uncharacterized protein</fullName>
    </submittedName>
</protein>
<feature type="compositionally biased region" description="Low complexity" evidence="1">
    <location>
        <begin position="90"/>
        <end position="109"/>
    </location>
</feature>
<keyword evidence="2" id="KW-0732">Signal</keyword>
<gene>
    <name evidence="3" type="ORF">Salat_2538700</name>
</gene>
<comment type="caution">
    <text evidence="3">The sequence shown here is derived from an EMBL/GenBank/DDBJ whole genome shotgun (WGS) entry which is preliminary data.</text>
</comment>
<dbReference type="EMBL" id="JACGWO010000010">
    <property type="protein sequence ID" value="KAK4417132.1"/>
    <property type="molecule type" value="Genomic_DNA"/>
</dbReference>
<dbReference type="AlphaFoldDB" id="A0AAE1XT49"/>
<reference evidence="3" key="1">
    <citation type="submission" date="2020-06" db="EMBL/GenBank/DDBJ databases">
        <authorList>
            <person name="Li T."/>
            <person name="Hu X."/>
            <person name="Zhang T."/>
            <person name="Song X."/>
            <person name="Zhang H."/>
            <person name="Dai N."/>
            <person name="Sheng W."/>
            <person name="Hou X."/>
            <person name="Wei L."/>
        </authorList>
    </citation>
    <scope>NUCLEOTIDE SEQUENCE</scope>
    <source>
        <strain evidence="3">3651</strain>
        <tissue evidence="3">Leaf</tissue>
    </source>
</reference>
<keyword evidence="4" id="KW-1185">Reference proteome</keyword>
<evidence type="ECO:0000313" key="3">
    <source>
        <dbReference type="EMBL" id="KAK4417132.1"/>
    </source>
</evidence>
<evidence type="ECO:0000256" key="2">
    <source>
        <dbReference type="SAM" id="SignalP"/>
    </source>
</evidence>
<proteinExistence type="predicted"/>
<evidence type="ECO:0000256" key="1">
    <source>
        <dbReference type="SAM" id="MobiDB-lite"/>
    </source>
</evidence>
<dbReference type="Proteomes" id="UP001293254">
    <property type="component" value="Unassembled WGS sequence"/>
</dbReference>